<dbReference type="EMBL" id="CP002364">
    <property type="protein sequence ID" value="ADW18718.1"/>
    <property type="molecule type" value="Genomic_DNA"/>
</dbReference>
<dbReference type="Gene3D" id="1.25.10.10">
    <property type="entry name" value="Leucine-rich Repeat Variant"/>
    <property type="match status" value="1"/>
</dbReference>
<dbReference type="InterPro" id="IPR011989">
    <property type="entry name" value="ARM-like"/>
</dbReference>
<accession>A0A7U3YNN7</accession>
<protein>
    <submittedName>
        <fullName evidence="1">PBS lyase HEAT domain protein repeat-containing protein</fullName>
    </submittedName>
</protein>
<proteinExistence type="predicted"/>
<keyword evidence="1" id="KW-0456">Lyase</keyword>
<gene>
    <name evidence="1" type="ordered locus">Despr_2582</name>
</gene>
<dbReference type="Pfam" id="PF13646">
    <property type="entry name" value="HEAT_2"/>
    <property type="match status" value="1"/>
</dbReference>
<dbReference type="RefSeq" id="WP_015725244.1">
    <property type="nucleotide sequence ID" value="NC_014972.1"/>
</dbReference>
<organism evidence="1 2">
    <name type="scientific">Desulfobulbus propionicus (strain ATCC 33891 / DSM 2032 / VKM B-1956 / 1pr3)</name>
    <dbReference type="NCBI Taxonomy" id="577650"/>
    <lineage>
        <taxon>Bacteria</taxon>
        <taxon>Pseudomonadati</taxon>
        <taxon>Thermodesulfobacteriota</taxon>
        <taxon>Desulfobulbia</taxon>
        <taxon>Desulfobulbales</taxon>
        <taxon>Desulfobulbaceae</taxon>
        <taxon>Desulfobulbus</taxon>
    </lineage>
</organism>
<dbReference type="SMART" id="SM00567">
    <property type="entry name" value="EZ_HEAT"/>
    <property type="match status" value="1"/>
</dbReference>
<dbReference type="InterPro" id="IPR016024">
    <property type="entry name" value="ARM-type_fold"/>
</dbReference>
<dbReference type="AlphaFoldDB" id="A0A7U3YNN7"/>
<reference evidence="1 2" key="1">
    <citation type="journal article" date="2011" name="Stand. Genomic Sci.">
        <title>Complete genome sequence of Desulfobulbus propionicus type strain (1pr3).</title>
        <authorList>
            <person name="Pagani I."/>
            <person name="Lapidus A."/>
            <person name="Nolan M."/>
            <person name="Lucas S."/>
            <person name="Hammon N."/>
            <person name="Deshpande S."/>
            <person name="Cheng J.F."/>
            <person name="Chertkov O."/>
            <person name="Davenport K."/>
            <person name="Tapia R."/>
            <person name="Han C."/>
            <person name="Goodwin L."/>
            <person name="Pitluck S."/>
            <person name="Liolios K."/>
            <person name="Mavromatis K."/>
            <person name="Ivanova N."/>
            <person name="Mikhailova N."/>
            <person name="Pati A."/>
            <person name="Chen A."/>
            <person name="Palaniappan K."/>
            <person name="Land M."/>
            <person name="Hauser L."/>
            <person name="Chang Y.J."/>
            <person name="Jeffries C.D."/>
            <person name="Detter J.C."/>
            <person name="Brambilla E."/>
            <person name="Kannan K.P."/>
            <person name="Djao O.D."/>
            <person name="Rohde M."/>
            <person name="Pukall R."/>
            <person name="Spring S."/>
            <person name="Goker M."/>
            <person name="Sikorski J."/>
            <person name="Woyke T."/>
            <person name="Bristow J."/>
            <person name="Eisen J.A."/>
            <person name="Markowitz V."/>
            <person name="Hugenholtz P."/>
            <person name="Kyrpides N.C."/>
            <person name="Klenk H.P."/>
        </authorList>
    </citation>
    <scope>NUCLEOTIDE SEQUENCE [LARGE SCALE GENOMIC DNA]</scope>
    <source>
        <strain evidence="2">ATCC 33891 / DSM 2032 / 1pr3</strain>
    </source>
</reference>
<dbReference type="InterPro" id="IPR004155">
    <property type="entry name" value="PBS_lyase_HEAT"/>
</dbReference>
<evidence type="ECO:0000313" key="2">
    <source>
        <dbReference type="Proteomes" id="UP000006365"/>
    </source>
</evidence>
<dbReference type="SUPFAM" id="SSF48371">
    <property type="entry name" value="ARM repeat"/>
    <property type="match status" value="1"/>
</dbReference>
<name>A0A7U3YNN7_DESPD</name>
<dbReference type="GO" id="GO:0016829">
    <property type="term" value="F:lyase activity"/>
    <property type="evidence" value="ECO:0007669"/>
    <property type="project" value="UniProtKB-KW"/>
</dbReference>
<dbReference type="KEGG" id="dpr:Despr_2582"/>
<evidence type="ECO:0000313" key="1">
    <source>
        <dbReference type="EMBL" id="ADW18718.1"/>
    </source>
</evidence>
<sequence length="142" mass="15628">MPTESHQLKTIPEVSDTELVQVIADFLALGHADNIVAMFRQEPRYFTWTGQLLTDERFAVRLGVSVLFEQLAALCPDLLPLAIPGLEDQLRHPVDWVRGEAASVLGIIGTERALAPLPQLLNDRSPQVVEIVRDILGLPADG</sequence>
<keyword evidence="2" id="KW-1185">Reference proteome</keyword>
<dbReference type="Proteomes" id="UP000006365">
    <property type="component" value="Chromosome"/>
</dbReference>